<evidence type="ECO:0000313" key="1">
    <source>
        <dbReference type="EMBL" id="CAB4194361.1"/>
    </source>
</evidence>
<organism evidence="1">
    <name type="scientific">uncultured Caudovirales phage</name>
    <dbReference type="NCBI Taxonomy" id="2100421"/>
    <lineage>
        <taxon>Viruses</taxon>
        <taxon>Duplodnaviria</taxon>
        <taxon>Heunggongvirae</taxon>
        <taxon>Uroviricota</taxon>
        <taxon>Caudoviricetes</taxon>
        <taxon>Peduoviridae</taxon>
        <taxon>Maltschvirus</taxon>
        <taxon>Maltschvirus maltsch</taxon>
    </lineage>
</organism>
<name>A0A6J5RL43_9CAUD</name>
<proteinExistence type="predicted"/>
<gene>
    <name evidence="1" type="ORF">UFOVP1254_22</name>
</gene>
<dbReference type="EMBL" id="LR797210">
    <property type="protein sequence ID" value="CAB4194361.1"/>
    <property type="molecule type" value="Genomic_DNA"/>
</dbReference>
<accession>A0A6J5RL43</accession>
<reference evidence="1" key="1">
    <citation type="submission" date="2020-05" db="EMBL/GenBank/DDBJ databases">
        <authorList>
            <person name="Chiriac C."/>
            <person name="Salcher M."/>
            <person name="Ghai R."/>
            <person name="Kavagutti S V."/>
        </authorList>
    </citation>
    <scope>NUCLEOTIDE SEQUENCE</scope>
</reference>
<sequence length="84" mass="9377">MTTQPAPTPNLPPDNTFGISFTTDAVKTTGIIKFVSVTLKEDTMDQDDTVHINLCDHPLYPKLRQYVLSNLRPPSRKLNPKPKG</sequence>
<protein>
    <submittedName>
        <fullName evidence="1">Uncharacterized protein</fullName>
    </submittedName>
</protein>